<evidence type="ECO:0000256" key="1">
    <source>
        <dbReference type="SAM" id="MobiDB-lite"/>
    </source>
</evidence>
<sequence length="393" mass="45839">MSKYDLRNQRAAQSDAISIKSTIDNHQFQSVDNTQERKRLTSNQNEILDDYEDKLSSKLKQRFEADIEQKFIEMQQNLIKNINLMSFTNMNDEKCPMKNLKSSKQLGESARFPKRVRSQEYLSVCDQSDPLDCSRNEIECQVAQMKSYISKRKDTLSPVLRKDISPLPEDTLPLKPNLILNNCKRLDFNSVLRDDERKITQSLGDIPEKNSMSSSNNCSIISSQDRSKNNRSGRYNPISIYQFNPQFSGDNTKKNSPNFLIEKDKQIRSARYIKFQPSVKENKHLVKLSEDVSTEERNPMRYSNYFLKQKLSIMNHDNKENIEIQTDRMPRNQKVDHNQSQGYHEYHEISDIQLESRSCKLSKSVCGNHFMLQAVGSSKNSQRKQWARNVVKK</sequence>
<dbReference type="Proteomes" id="UP000039865">
    <property type="component" value="Unassembled WGS sequence"/>
</dbReference>
<dbReference type="InParanoid" id="A0A077ZQM8"/>
<feature type="compositionally biased region" description="Low complexity" evidence="1">
    <location>
        <begin position="210"/>
        <end position="223"/>
    </location>
</feature>
<evidence type="ECO:0000313" key="2">
    <source>
        <dbReference type="EMBL" id="CDW71754.1"/>
    </source>
</evidence>
<feature type="region of interest" description="Disordered" evidence="1">
    <location>
        <begin position="202"/>
        <end position="234"/>
    </location>
</feature>
<evidence type="ECO:0000313" key="3">
    <source>
        <dbReference type="Proteomes" id="UP000039865"/>
    </source>
</evidence>
<proteinExistence type="predicted"/>
<dbReference type="AlphaFoldDB" id="A0A077ZQM8"/>
<gene>
    <name evidence="2" type="primary">Contig12491.g13326</name>
    <name evidence="2" type="ORF">STYLEM_703</name>
</gene>
<organism evidence="2 3">
    <name type="scientific">Stylonychia lemnae</name>
    <name type="common">Ciliate</name>
    <dbReference type="NCBI Taxonomy" id="5949"/>
    <lineage>
        <taxon>Eukaryota</taxon>
        <taxon>Sar</taxon>
        <taxon>Alveolata</taxon>
        <taxon>Ciliophora</taxon>
        <taxon>Intramacronucleata</taxon>
        <taxon>Spirotrichea</taxon>
        <taxon>Stichotrichia</taxon>
        <taxon>Sporadotrichida</taxon>
        <taxon>Oxytrichidae</taxon>
        <taxon>Stylonychinae</taxon>
        <taxon>Stylonychia</taxon>
    </lineage>
</organism>
<name>A0A077ZQM8_STYLE</name>
<keyword evidence="3" id="KW-1185">Reference proteome</keyword>
<protein>
    <submittedName>
        <fullName evidence="2">Uncharacterized protein</fullName>
    </submittedName>
</protein>
<dbReference type="EMBL" id="CCKQ01000662">
    <property type="protein sequence ID" value="CDW71754.1"/>
    <property type="molecule type" value="Genomic_DNA"/>
</dbReference>
<reference evidence="2 3" key="1">
    <citation type="submission" date="2014-06" db="EMBL/GenBank/DDBJ databases">
        <authorList>
            <person name="Swart Estienne"/>
        </authorList>
    </citation>
    <scope>NUCLEOTIDE SEQUENCE [LARGE SCALE GENOMIC DNA]</scope>
    <source>
        <strain evidence="2 3">130c</strain>
    </source>
</reference>
<accession>A0A077ZQM8</accession>